<proteinExistence type="predicted"/>
<gene>
    <name evidence="2" type="ORF">INT45_006709</name>
</gene>
<feature type="compositionally biased region" description="Acidic residues" evidence="1">
    <location>
        <begin position="52"/>
        <end position="65"/>
    </location>
</feature>
<evidence type="ECO:0000256" key="1">
    <source>
        <dbReference type="SAM" id="MobiDB-lite"/>
    </source>
</evidence>
<protein>
    <submittedName>
        <fullName evidence="2">Uncharacterized protein</fullName>
    </submittedName>
</protein>
<comment type="caution">
    <text evidence="2">The sequence shown here is derived from an EMBL/GenBank/DDBJ whole genome shotgun (WGS) entry which is preliminary data.</text>
</comment>
<keyword evidence="3" id="KW-1185">Reference proteome</keyword>
<evidence type="ECO:0000313" key="2">
    <source>
        <dbReference type="EMBL" id="KAG2222009.1"/>
    </source>
</evidence>
<accession>A0A8H7VPA3</accession>
<feature type="region of interest" description="Disordered" evidence="1">
    <location>
        <begin position="31"/>
        <end position="65"/>
    </location>
</feature>
<dbReference type="EMBL" id="JAEPRB010000094">
    <property type="protein sequence ID" value="KAG2222009.1"/>
    <property type="molecule type" value="Genomic_DNA"/>
</dbReference>
<evidence type="ECO:0000313" key="3">
    <source>
        <dbReference type="Proteomes" id="UP000646827"/>
    </source>
</evidence>
<name>A0A8H7VPA3_9FUNG</name>
<sequence length="178" mass="20028">MQISNALTSLGGTKQLWEQVKKDHSTRLYKEHKDKALSQQQQQQQEEQPPPENDEDEANLIDDNEDKLRMTSAVAIVSVLRDDIPNDLVYDSLKQGAMDATTTVSNVSALVRMTLLSLAQHNISIIKRDDVQPKREKSCFDITKNLPKSFTIRNGERTLGQHKQDYGCSPKSCSKGTT</sequence>
<reference evidence="2 3" key="1">
    <citation type="submission" date="2020-12" db="EMBL/GenBank/DDBJ databases">
        <title>Metabolic potential, ecology and presence of endohyphal bacteria is reflected in genomic diversity of Mucoromycotina.</title>
        <authorList>
            <person name="Muszewska A."/>
            <person name="Okrasinska A."/>
            <person name="Steczkiewicz K."/>
            <person name="Drgas O."/>
            <person name="Orlowska M."/>
            <person name="Perlinska-Lenart U."/>
            <person name="Aleksandrzak-Piekarczyk T."/>
            <person name="Szatraj K."/>
            <person name="Zielenkiewicz U."/>
            <person name="Pilsyk S."/>
            <person name="Malc E."/>
            <person name="Mieczkowski P."/>
            <person name="Kruszewska J.S."/>
            <person name="Biernat P."/>
            <person name="Pawlowska J."/>
        </authorList>
    </citation>
    <scope>NUCLEOTIDE SEQUENCE [LARGE SCALE GENOMIC DNA]</scope>
    <source>
        <strain evidence="2 3">CBS 142.35</strain>
    </source>
</reference>
<dbReference type="Proteomes" id="UP000646827">
    <property type="component" value="Unassembled WGS sequence"/>
</dbReference>
<organism evidence="2 3">
    <name type="scientific">Circinella minor</name>
    <dbReference type="NCBI Taxonomy" id="1195481"/>
    <lineage>
        <taxon>Eukaryota</taxon>
        <taxon>Fungi</taxon>
        <taxon>Fungi incertae sedis</taxon>
        <taxon>Mucoromycota</taxon>
        <taxon>Mucoromycotina</taxon>
        <taxon>Mucoromycetes</taxon>
        <taxon>Mucorales</taxon>
        <taxon>Lichtheimiaceae</taxon>
        <taxon>Circinella</taxon>
    </lineage>
</organism>
<dbReference type="OrthoDB" id="2296464at2759"/>
<dbReference type="AlphaFoldDB" id="A0A8H7VPA3"/>